<proteinExistence type="predicted"/>
<evidence type="ECO:0000313" key="2">
    <source>
        <dbReference type="EMBL" id="GAA0550727.1"/>
    </source>
</evidence>
<dbReference type="EMBL" id="BAAAEO010000003">
    <property type="protein sequence ID" value="GAA0550727.1"/>
    <property type="molecule type" value="Genomic_DNA"/>
</dbReference>
<organism evidence="2 3">
    <name type="scientific">Rheinheimera aquimaris</name>
    <dbReference type="NCBI Taxonomy" id="412437"/>
    <lineage>
        <taxon>Bacteria</taxon>
        <taxon>Pseudomonadati</taxon>
        <taxon>Pseudomonadota</taxon>
        <taxon>Gammaproteobacteria</taxon>
        <taxon>Chromatiales</taxon>
        <taxon>Chromatiaceae</taxon>
        <taxon>Rheinheimera</taxon>
    </lineage>
</organism>
<protein>
    <submittedName>
        <fullName evidence="2">Uncharacterized protein</fullName>
    </submittedName>
</protein>
<evidence type="ECO:0000313" key="3">
    <source>
        <dbReference type="Proteomes" id="UP001501169"/>
    </source>
</evidence>
<reference evidence="2 3" key="1">
    <citation type="journal article" date="2019" name="Int. J. Syst. Evol. Microbiol.">
        <title>The Global Catalogue of Microorganisms (GCM) 10K type strain sequencing project: providing services to taxonomists for standard genome sequencing and annotation.</title>
        <authorList>
            <consortium name="The Broad Institute Genomics Platform"/>
            <consortium name="The Broad Institute Genome Sequencing Center for Infectious Disease"/>
            <person name="Wu L."/>
            <person name="Ma J."/>
        </authorList>
    </citation>
    <scope>NUCLEOTIDE SEQUENCE [LARGE SCALE GENOMIC DNA]</scope>
    <source>
        <strain evidence="2 3">JCM 14331</strain>
    </source>
</reference>
<gene>
    <name evidence="2" type="ORF">GCM10009098_17940</name>
</gene>
<sequence length="312" mass="34942">MQDQQYDGVVLEDKWGKSYLCSSCLLAYADLGEDSLGDVKDTEFGRYFLHDLEPSWDQRNIWAQLYQHARPWATDLSKLNKFQLRDALLQMFARDEMRIWQLTDGWGKAPEGNGIGDGGLAPASSGGASPAPAAKASKPKGGGVVTDRSEKEPLLHHSATKPTEVALSRDELENNILLSVGEGFKNNPLRQEYEQEVAALSKYADKIKPNSTLKELEELANEANEARRQLGVKYKNATPEPLRDFIYEVNKSRYDGDPLGPTVDFLVNVKDKSYTDIIRSASRPNPDVDKLLAGFSDWLKKQSPEYLIKHQP</sequence>
<feature type="compositionally biased region" description="Low complexity" evidence="1">
    <location>
        <begin position="120"/>
        <end position="136"/>
    </location>
</feature>
<keyword evidence="3" id="KW-1185">Reference proteome</keyword>
<dbReference type="Proteomes" id="UP001501169">
    <property type="component" value="Unassembled WGS sequence"/>
</dbReference>
<dbReference type="RefSeq" id="WP_226767322.1">
    <property type="nucleotide sequence ID" value="NZ_BAAAEO010000003.1"/>
</dbReference>
<comment type="caution">
    <text evidence="2">The sequence shown here is derived from an EMBL/GenBank/DDBJ whole genome shotgun (WGS) entry which is preliminary data.</text>
</comment>
<accession>A0ABN1DTX7</accession>
<evidence type="ECO:0000256" key="1">
    <source>
        <dbReference type="SAM" id="MobiDB-lite"/>
    </source>
</evidence>
<name>A0ABN1DTX7_9GAMM</name>
<feature type="region of interest" description="Disordered" evidence="1">
    <location>
        <begin position="111"/>
        <end position="167"/>
    </location>
</feature>